<feature type="transmembrane region" description="Helical" evidence="7">
    <location>
        <begin position="109"/>
        <end position="129"/>
    </location>
</feature>
<dbReference type="RefSeq" id="WP_175453202.1">
    <property type="nucleotide sequence ID" value="NZ_FMVT01000001.1"/>
</dbReference>
<dbReference type="Pfam" id="PF03631">
    <property type="entry name" value="Virul_fac_BrkB"/>
    <property type="match status" value="1"/>
</dbReference>
<evidence type="ECO:0000256" key="4">
    <source>
        <dbReference type="ARBA" id="ARBA00022989"/>
    </source>
</evidence>
<dbReference type="Proteomes" id="UP000199502">
    <property type="component" value="Unassembled WGS sequence"/>
</dbReference>
<reference evidence="8 9" key="1">
    <citation type="submission" date="2016-10" db="EMBL/GenBank/DDBJ databases">
        <authorList>
            <person name="de Groot N.N."/>
        </authorList>
    </citation>
    <scope>NUCLEOTIDE SEQUENCE [LARGE SCALE GENOMIC DNA]</scope>
    <source>
        <strain evidence="8 9">CGMCC 1.8925</strain>
    </source>
</reference>
<keyword evidence="5 7" id="KW-0472">Membrane</keyword>
<feature type="compositionally biased region" description="Gly residues" evidence="6">
    <location>
        <begin position="1"/>
        <end position="12"/>
    </location>
</feature>
<keyword evidence="4 7" id="KW-1133">Transmembrane helix</keyword>
<gene>
    <name evidence="8" type="ORF">SAMN05660710_00384</name>
</gene>
<evidence type="ECO:0000256" key="5">
    <source>
        <dbReference type="ARBA" id="ARBA00023136"/>
    </source>
</evidence>
<proteinExistence type="predicted"/>
<comment type="subcellular location">
    <subcellularLocation>
        <location evidence="1">Cell membrane</location>
        <topology evidence="1">Multi-pass membrane protein</topology>
    </subcellularLocation>
</comment>
<keyword evidence="2" id="KW-1003">Cell membrane</keyword>
<dbReference type="AlphaFoldDB" id="A0A1G5C3B5"/>
<dbReference type="PANTHER" id="PTHR30213:SF0">
    <property type="entry name" value="UPF0761 MEMBRANE PROTEIN YIHY"/>
    <property type="match status" value="1"/>
</dbReference>
<name>A0A1G5C3B5_9RHOB</name>
<feature type="region of interest" description="Disordered" evidence="6">
    <location>
        <begin position="1"/>
        <end position="64"/>
    </location>
</feature>
<evidence type="ECO:0000256" key="6">
    <source>
        <dbReference type="SAM" id="MobiDB-lite"/>
    </source>
</evidence>
<feature type="transmembrane region" description="Helical" evidence="7">
    <location>
        <begin position="212"/>
        <end position="235"/>
    </location>
</feature>
<keyword evidence="3 7" id="KW-0812">Transmembrane</keyword>
<dbReference type="InterPro" id="IPR017039">
    <property type="entry name" value="Virul_fac_BrkB"/>
</dbReference>
<evidence type="ECO:0000313" key="8">
    <source>
        <dbReference type="EMBL" id="SCX96790.1"/>
    </source>
</evidence>
<feature type="transmembrane region" description="Helical" evidence="7">
    <location>
        <begin position="174"/>
        <end position="200"/>
    </location>
</feature>
<dbReference type="NCBIfam" id="TIGR00765">
    <property type="entry name" value="yihY_not_rbn"/>
    <property type="match status" value="1"/>
</dbReference>
<evidence type="ECO:0000256" key="1">
    <source>
        <dbReference type="ARBA" id="ARBA00004651"/>
    </source>
</evidence>
<evidence type="ECO:0000256" key="2">
    <source>
        <dbReference type="ARBA" id="ARBA00022475"/>
    </source>
</evidence>
<feature type="transmembrane region" description="Helical" evidence="7">
    <location>
        <begin position="321"/>
        <end position="344"/>
    </location>
</feature>
<sequence length="364" mass="38538">MSRAGAGGGQGGAAPRTVLGALFDPLDPQARQRFGLDSEDAEAADRPASGAGKPALPPVDPADSPVLAAKAPNVRLRDFTAKDLLTVAKATLTQIGEDRVTSVAGGVTFFGLLSLFPAITAFVSLYGLLADPYTIESHLALLREFLPEGALEIIRSQVTAIASGPVSALSVAGLASLLIAFWSANGGMKALLSALNVAFFQRETRSFIQLNLVAMMFTLGGLVLIALMLGVIAVIPLMLRWLPVDPTSEAVLGTIRWPIMFAVLVFALAAIYRWGPAAPKSRWRWISPGALIAGVALVVTSMLFSWYAANFADYNETYGSLGAAVALMTWLWLTVCVVLIGAEINSELERHMKRMAGLRNSPTG</sequence>
<evidence type="ECO:0000256" key="7">
    <source>
        <dbReference type="SAM" id="Phobius"/>
    </source>
</evidence>
<dbReference type="EMBL" id="FMVT01000001">
    <property type="protein sequence ID" value="SCX96790.1"/>
    <property type="molecule type" value="Genomic_DNA"/>
</dbReference>
<protein>
    <submittedName>
        <fullName evidence="8">Membrane protein</fullName>
    </submittedName>
</protein>
<organism evidence="8 9">
    <name type="scientific">Paracoccus tibetensis</name>
    <dbReference type="NCBI Taxonomy" id="336292"/>
    <lineage>
        <taxon>Bacteria</taxon>
        <taxon>Pseudomonadati</taxon>
        <taxon>Pseudomonadota</taxon>
        <taxon>Alphaproteobacteria</taxon>
        <taxon>Rhodobacterales</taxon>
        <taxon>Paracoccaceae</taxon>
        <taxon>Paracoccus</taxon>
    </lineage>
</organism>
<evidence type="ECO:0000313" key="9">
    <source>
        <dbReference type="Proteomes" id="UP000199502"/>
    </source>
</evidence>
<dbReference type="PANTHER" id="PTHR30213">
    <property type="entry name" value="INNER MEMBRANE PROTEIN YHJD"/>
    <property type="match status" value="1"/>
</dbReference>
<dbReference type="GO" id="GO:0005886">
    <property type="term" value="C:plasma membrane"/>
    <property type="evidence" value="ECO:0007669"/>
    <property type="project" value="UniProtKB-SubCell"/>
</dbReference>
<keyword evidence="9" id="KW-1185">Reference proteome</keyword>
<feature type="transmembrane region" description="Helical" evidence="7">
    <location>
        <begin position="255"/>
        <end position="274"/>
    </location>
</feature>
<evidence type="ECO:0000256" key="3">
    <source>
        <dbReference type="ARBA" id="ARBA00022692"/>
    </source>
</evidence>
<dbReference type="STRING" id="336292.SAMN05660710_00384"/>
<accession>A0A1G5C3B5</accession>
<feature type="transmembrane region" description="Helical" evidence="7">
    <location>
        <begin position="286"/>
        <end position="309"/>
    </location>
</feature>